<gene>
    <name evidence="1" type="ORF">PLXY2_LOCUS7681</name>
</gene>
<proteinExistence type="predicted"/>
<reference evidence="1" key="1">
    <citation type="submission" date="2020-11" db="EMBL/GenBank/DDBJ databases">
        <authorList>
            <person name="Whiteford S."/>
        </authorList>
    </citation>
    <scope>NUCLEOTIDE SEQUENCE</scope>
</reference>
<dbReference type="EMBL" id="CAJHNJ030000027">
    <property type="protein sequence ID" value="CAG9122767.1"/>
    <property type="molecule type" value="Genomic_DNA"/>
</dbReference>
<dbReference type="KEGG" id="pxy:105388717"/>
<dbReference type="AlphaFoldDB" id="A0A8S4F3R5"/>
<comment type="caution">
    <text evidence="1">The sequence shown here is derived from an EMBL/GenBank/DDBJ whole genome shotgun (WGS) entry which is preliminary data.</text>
</comment>
<protein>
    <submittedName>
        <fullName evidence="1">(diamondback moth) hypothetical protein</fullName>
    </submittedName>
</protein>
<keyword evidence="2" id="KW-1185">Reference proteome</keyword>
<evidence type="ECO:0000313" key="1">
    <source>
        <dbReference type="EMBL" id="CAG9122767.1"/>
    </source>
</evidence>
<accession>A0A8S4F3R5</accession>
<name>A0A8S4F3R5_PLUXY</name>
<evidence type="ECO:0000313" key="2">
    <source>
        <dbReference type="Proteomes" id="UP000653454"/>
    </source>
</evidence>
<organism evidence="1 2">
    <name type="scientific">Plutella xylostella</name>
    <name type="common">Diamondback moth</name>
    <name type="synonym">Plutella maculipennis</name>
    <dbReference type="NCBI Taxonomy" id="51655"/>
    <lineage>
        <taxon>Eukaryota</taxon>
        <taxon>Metazoa</taxon>
        <taxon>Ecdysozoa</taxon>
        <taxon>Arthropoda</taxon>
        <taxon>Hexapoda</taxon>
        <taxon>Insecta</taxon>
        <taxon>Pterygota</taxon>
        <taxon>Neoptera</taxon>
        <taxon>Endopterygota</taxon>
        <taxon>Lepidoptera</taxon>
        <taxon>Glossata</taxon>
        <taxon>Ditrysia</taxon>
        <taxon>Yponomeutoidea</taxon>
        <taxon>Plutellidae</taxon>
        <taxon>Plutella</taxon>
    </lineage>
</organism>
<sequence>MFKLVVFTALLALAAAKPKPNAFYYDTPLAYSSWESPAVAYSAPAVAYSAPAVHYSAPAVAYSAPALAYSSPAVAYASYAPYESYAYGEYPSAYSTYLLKKK</sequence>
<dbReference type="Proteomes" id="UP000653454">
    <property type="component" value="Unassembled WGS sequence"/>
</dbReference>